<keyword evidence="1" id="KW-1133">Transmembrane helix</keyword>
<feature type="transmembrane region" description="Helical" evidence="1">
    <location>
        <begin position="176"/>
        <end position="198"/>
    </location>
</feature>
<name>A0A1R4AZL5_9VIBR</name>
<evidence type="ECO:0000259" key="2">
    <source>
        <dbReference type="Pfam" id="PF01578"/>
    </source>
</evidence>
<dbReference type="AlphaFoldDB" id="A0A1R4AZL5"/>
<dbReference type="GO" id="GO:0020037">
    <property type="term" value="F:heme binding"/>
    <property type="evidence" value="ECO:0007669"/>
    <property type="project" value="InterPro"/>
</dbReference>
<keyword evidence="1" id="KW-0812">Transmembrane</keyword>
<evidence type="ECO:0000313" key="4">
    <source>
        <dbReference type="Proteomes" id="UP000189475"/>
    </source>
</evidence>
<proteinExistence type="predicted"/>
<dbReference type="PANTHER" id="PTHR38034">
    <property type="entry name" value="INNER MEMBRANE PROTEIN YPJD"/>
    <property type="match status" value="1"/>
</dbReference>
<reference evidence="3 4" key="1">
    <citation type="submission" date="2017-02" db="EMBL/GenBank/DDBJ databases">
        <authorList>
            <person name="Peterson S.W."/>
        </authorList>
    </citation>
    <scope>NUCLEOTIDE SEQUENCE [LARGE SCALE GENOMIC DNA]</scope>
    <source>
        <strain evidence="3 4">CECT 9027</strain>
    </source>
</reference>
<dbReference type="GO" id="GO:0005886">
    <property type="term" value="C:plasma membrane"/>
    <property type="evidence" value="ECO:0007669"/>
    <property type="project" value="TreeGrafter"/>
</dbReference>
<gene>
    <name evidence="3" type="primary">ypjD</name>
    <name evidence="3" type="ORF">VPAL9027_00012</name>
</gene>
<feature type="transmembrane region" description="Helical" evidence="1">
    <location>
        <begin position="62"/>
        <end position="81"/>
    </location>
</feature>
<dbReference type="InterPro" id="IPR002541">
    <property type="entry name" value="Cyt_c_assembly"/>
</dbReference>
<feature type="transmembrane region" description="Helical" evidence="1">
    <location>
        <begin position="32"/>
        <end position="50"/>
    </location>
</feature>
<dbReference type="Pfam" id="PF01578">
    <property type="entry name" value="Cytochrom_C_asm"/>
    <property type="match status" value="1"/>
</dbReference>
<evidence type="ECO:0000313" key="3">
    <source>
        <dbReference type="EMBL" id="SJL82104.1"/>
    </source>
</evidence>
<dbReference type="EMBL" id="FUFT01000001">
    <property type="protein sequence ID" value="SJL82104.1"/>
    <property type="molecule type" value="Genomic_DNA"/>
</dbReference>
<feature type="transmembrane region" description="Helical" evidence="1">
    <location>
        <begin position="129"/>
        <end position="150"/>
    </location>
</feature>
<sequence length="264" mass="29510">MDNLITLVAALLYFIAIAMIVPGIVNQTGIKTKAVFVSAVCALLFHAWLLSDLIFHHNGQNLSILNVASVVSFMISALMTIAMFKTRLWFLLPIVYSFSAIVLVIANFVPDTFMTHLEDDLTLMTHISFALFSYSTLCIGTLYSIQLAWLNHKLKKKKSLAINPNFPPLLRVERHCFNILIVGNLLLTVTIITGVGFLSDMLAQGKAHKGVLSVFAWVVYSLLIWGHYQKGWRGKKVTWLSVTGAFLLTLAYFGSRFVKEVILN</sequence>
<feature type="domain" description="Cytochrome c assembly protein" evidence="2">
    <location>
        <begin position="37"/>
        <end position="262"/>
    </location>
</feature>
<organism evidence="3 4">
    <name type="scientific">Vibrio palustris</name>
    <dbReference type="NCBI Taxonomy" id="1918946"/>
    <lineage>
        <taxon>Bacteria</taxon>
        <taxon>Pseudomonadati</taxon>
        <taxon>Pseudomonadota</taxon>
        <taxon>Gammaproteobacteria</taxon>
        <taxon>Vibrionales</taxon>
        <taxon>Vibrionaceae</taxon>
        <taxon>Vibrio</taxon>
    </lineage>
</organism>
<feature type="transmembrane region" description="Helical" evidence="1">
    <location>
        <begin position="88"/>
        <end position="109"/>
    </location>
</feature>
<feature type="transmembrane region" description="Helical" evidence="1">
    <location>
        <begin position="6"/>
        <end position="25"/>
    </location>
</feature>
<accession>A0A1R4AZL5</accession>
<dbReference type="OrthoDB" id="9780793at2"/>
<keyword evidence="4" id="KW-1185">Reference proteome</keyword>
<protein>
    <submittedName>
        <fullName evidence="3">Inner membrane protein YpjD</fullName>
    </submittedName>
</protein>
<dbReference type="RefSeq" id="WP_077311090.1">
    <property type="nucleotide sequence ID" value="NZ_AP024887.1"/>
</dbReference>
<feature type="transmembrane region" description="Helical" evidence="1">
    <location>
        <begin position="210"/>
        <end position="228"/>
    </location>
</feature>
<dbReference type="Proteomes" id="UP000189475">
    <property type="component" value="Unassembled WGS sequence"/>
</dbReference>
<keyword evidence="1" id="KW-0472">Membrane</keyword>
<dbReference type="STRING" id="1918946.VPAL9027_00012"/>
<dbReference type="InterPro" id="IPR052372">
    <property type="entry name" value="YpjD/HemX"/>
</dbReference>
<evidence type="ECO:0000256" key="1">
    <source>
        <dbReference type="SAM" id="Phobius"/>
    </source>
</evidence>
<dbReference type="PANTHER" id="PTHR38034:SF1">
    <property type="entry name" value="INNER MEMBRANE PROTEIN YPJD"/>
    <property type="match status" value="1"/>
</dbReference>
<dbReference type="GO" id="GO:0017004">
    <property type="term" value="P:cytochrome complex assembly"/>
    <property type="evidence" value="ECO:0007669"/>
    <property type="project" value="InterPro"/>
</dbReference>
<feature type="transmembrane region" description="Helical" evidence="1">
    <location>
        <begin position="237"/>
        <end position="255"/>
    </location>
</feature>